<evidence type="ECO:0000256" key="4">
    <source>
        <dbReference type="SAM" id="SignalP"/>
    </source>
</evidence>
<keyword evidence="3" id="KW-1133">Transmembrane helix</keyword>
<feature type="coiled-coil region" evidence="1">
    <location>
        <begin position="85"/>
        <end position="211"/>
    </location>
</feature>
<reference evidence="5" key="1">
    <citation type="submission" date="2013-07" db="EMBL/GenBank/DDBJ databases">
        <title>The genome of Eucalyptus grandis.</title>
        <authorList>
            <person name="Schmutz J."/>
            <person name="Hayes R."/>
            <person name="Myburg A."/>
            <person name="Tuskan G."/>
            <person name="Grattapaglia D."/>
            <person name="Rokhsar D.S."/>
        </authorList>
    </citation>
    <scope>NUCLEOTIDE SEQUENCE</scope>
    <source>
        <tissue evidence="5">Leaf extractions</tissue>
    </source>
</reference>
<dbReference type="OMA" id="ETHWNEH"/>
<keyword evidence="4" id="KW-0732">Signal</keyword>
<dbReference type="FunCoup" id="A0A059CR67">
    <property type="interactions" value="3267"/>
</dbReference>
<keyword evidence="3" id="KW-0812">Transmembrane</keyword>
<dbReference type="Gene3D" id="1.10.287.1490">
    <property type="match status" value="1"/>
</dbReference>
<keyword evidence="3" id="KW-0472">Membrane</keyword>
<dbReference type="STRING" id="71139.A0A059CR67"/>
<dbReference type="Gramene" id="KCW80719">
    <property type="protein sequence ID" value="KCW80719"/>
    <property type="gene ID" value="EUGRSUZ_C02115"/>
</dbReference>
<feature type="signal peptide" evidence="4">
    <location>
        <begin position="1"/>
        <end position="28"/>
    </location>
</feature>
<gene>
    <name evidence="5" type="ORF">EUGRSUZ_C02115</name>
</gene>
<protein>
    <submittedName>
        <fullName evidence="5">Uncharacterized protein</fullName>
    </submittedName>
</protein>
<dbReference type="OrthoDB" id="2017695at2759"/>
<dbReference type="SUPFAM" id="SSF57997">
    <property type="entry name" value="Tropomyosin"/>
    <property type="match status" value="1"/>
</dbReference>
<name>A0A059CR67_EUCGR</name>
<evidence type="ECO:0000256" key="3">
    <source>
        <dbReference type="SAM" id="Phobius"/>
    </source>
</evidence>
<proteinExistence type="predicted"/>
<dbReference type="PANTHER" id="PTHR34360:SF1">
    <property type="entry name" value="OS08G0519400 PROTEIN"/>
    <property type="match status" value="1"/>
</dbReference>
<keyword evidence="1" id="KW-0175">Coiled coil</keyword>
<feature type="region of interest" description="Disordered" evidence="2">
    <location>
        <begin position="434"/>
        <end position="455"/>
    </location>
</feature>
<evidence type="ECO:0000313" key="5">
    <source>
        <dbReference type="EMBL" id="KCW80719.1"/>
    </source>
</evidence>
<dbReference type="SUPFAM" id="SSF58113">
    <property type="entry name" value="Apolipoprotein A-I"/>
    <property type="match status" value="1"/>
</dbReference>
<feature type="transmembrane region" description="Helical" evidence="3">
    <location>
        <begin position="404"/>
        <end position="428"/>
    </location>
</feature>
<sequence>MAASKLPIGAALVSFLFLALICVPSIRADDDGAAAKAAAAEAAAVGAAESSALKAEVEQLRSKIQVLDSFLNEKTRELQTKDKVLAEKEKIIKEKLDKVASLQSEVSSLQKKGKLDAAAEIEKAQARATELEKQVDKLKTDVQSQLKEKEVLESRESKVEKRMNELNAKLENLQKINDEQKSKIRKTERALKVAEEELLKAKVEAASKHKELTEVHGAWLPHWLATHLTQFQSFAELHWREYGKPAMNTITQKTLEKKSQAAKWAEPHIEMMKKEWIPALKEHCLTVKTSLEPHVHSLTTKTLEVYESSKSALTPHLIKVQEVVDPYYQEVKKFSKPHIDNIVTVTKPHVDKLRLTLKPYTKEVVRVYGKFLKSASSYHHQVQASIRETLKKDELTRPLATKEFVWFAASALLALPVIILSKFLSALFGTKAKKPARNAHKNHARRKAKRGHPEK</sequence>
<dbReference type="EMBL" id="KK198755">
    <property type="protein sequence ID" value="KCW80719.1"/>
    <property type="molecule type" value="Genomic_DNA"/>
</dbReference>
<dbReference type="PANTHER" id="PTHR34360">
    <property type="entry name" value="OS08G0519400 PROTEIN"/>
    <property type="match status" value="1"/>
</dbReference>
<feature type="chain" id="PRO_5001570063" evidence="4">
    <location>
        <begin position="29"/>
        <end position="455"/>
    </location>
</feature>
<dbReference type="InParanoid" id="A0A059CR67"/>
<dbReference type="eggNOG" id="ENOG502QRG9">
    <property type="taxonomic scope" value="Eukaryota"/>
</dbReference>
<accession>A0A059CR67</accession>
<dbReference type="KEGG" id="egr:104437261"/>
<dbReference type="AlphaFoldDB" id="A0A059CR67"/>
<evidence type="ECO:0000256" key="2">
    <source>
        <dbReference type="SAM" id="MobiDB-lite"/>
    </source>
</evidence>
<dbReference type="Gene3D" id="1.20.5.1230">
    <property type="entry name" value="Apolipoprotein A-I"/>
    <property type="match status" value="1"/>
</dbReference>
<evidence type="ECO:0000256" key="1">
    <source>
        <dbReference type="SAM" id="Coils"/>
    </source>
</evidence>
<organism evidence="5">
    <name type="scientific">Eucalyptus grandis</name>
    <name type="common">Flooded gum</name>
    <dbReference type="NCBI Taxonomy" id="71139"/>
    <lineage>
        <taxon>Eukaryota</taxon>
        <taxon>Viridiplantae</taxon>
        <taxon>Streptophyta</taxon>
        <taxon>Embryophyta</taxon>
        <taxon>Tracheophyta</taxon>
        <taxon>Spermatophyta</taxon>
        <taxon>Magnoliopsida</taxon>
        <taxon>eudicotyledons</taxon>
        <taxon>Gunneridae</taxon>
        <taxon>Pentapetalae</taxon>
        <taxon>rosids</taxon>
        <taxon>malvids</taxon>
        <taxon>Myrtales</taxon>
        <taxon>Myrtaceae</taxon>
        <taxon>Myrtoideae</taxon>
        <taxon>Eucalypteae</taxon>
        <taxon>Eucalyptus</taxon>
    </lineage>
</organism>